<dbReference type="PANTHER" id="PTHR43214">
    <property type="entry name" value="TWO-COMPONENT RESPONSE REGULATOR"/>
    <property type="match status" value="1"/>
</dbReference>
<dbReference type="Pfam" id="PF00072">
    <property type="entry name" value="Response_reg"/>
    <property type="match status" value="1"/>
</dbReference>
<keyword evidence="9" id="KW-1185">Reference proteome</keyword>
<protein>
    <submittedName>
        <fullName evidence="8">Two component transcriptional regulator, LuxR family</fullName>
    </submittedName>
</protein>
<accession>A0A1H8ISU9</accession>
<dbReference type="Proteomes" id="UP000198953">
    <property type="component" value="Unassembled WGS sequence"/>
</dbReference>
<dbReference type="GO" id="GO:0003677">
    <property type="term" value="F:DNA binding"/>
    <property type="evidence" value="ECO:0007669"/>
    <property type="project" value="UniProtKB-KW"/>
</dbReference>
<keyword evidence="2" id="KW-0805">Transcription regulation</keyword>
<dbReference type="PRINTS" id="PR00038">
    <property type="entry name" value="HTHLUXR"/>
</dbReference>
<dbReference type="InterPro" id="IPR001789">
    <property type="entry name" value="Sig_transdc_resp-reg_receiver"/>
</dbReference>
<dbReference type="AlphaFoldDB" id="A0A1H8ISU9"/>
<dbReference type="InterPro" id="IPR000792">
    <property type="entry name" value="Tscrpt_reg_LuxR_C"/>
</dbReference>
<dbReference type="EMBL" id="FOBF01000033">
    <property type="protein sequence ID" value="SEN71215.1"/>
    <property type="molecule type" value="Genomic_DNA"/>
</dbReference>
<dbReference type="OrthoDB" id="3208680at2"/>
<evidence type="ECO:0000313" key="9">
    <source>
        <dbReference type="Proteomes" id="UP000198953"/>
    </source>
</evidence>
<dbReference type="STRING" id="46177.SAMN05660976_08139"/>
<dbReference type="SMART" id="SM00421">
    <property type="entry name" value="HTH_LUXR"/>
    <property type="match status" value="1"/>
</dbReference>
<reference evidence="8 9" key="1">
    <citation type="submission" date="2016-10" db="EMBL/GenBank/DDBJ databases">
        <authorList>
            <person name="de Groot N.N."/>
        </authorList>
    </citation>
    <scope>NUCLEOTIDE SEQUENCE [LARGE SCALE GENOMIC DNA]</scope>
    <source>
        <strain evidence="8 9">DSM 43357</strain>
    </source>
</reference>
<dbReference type="CDD" id="cd17535">
    <property type="entry name" value="REC_NarL-like"/>
    <property type="match status" value="1"/>
</dbReference>
<dbReference type="CDD" id="cd06170">
    <property type="entry name" value="LuxR_C_like"/>
    <property type="match status" value="1"/>
</dbReference>
<gene>
    <name evidence="8" type="ORF">SAMN05660976_08139</name>
</gene>
<dbReference type="GO" id="GO:0006355">
    <property type="term" value="P:regulation of DNA-templated transcription"/>
    <property type="evidence" value="ECO:0007669"/>
    <property type="project" value="InterPro"/>
</dbReference>
<keyword evidence="4" id="KW-0804">Transcription</keyword>
<evidence type="ECO:0000256" key="5">
    <source>
        <dbReference type="PROSITE-ProRule" id="PRU00169"/>
    </source>
</evidence>
<feature type="domain" description="Response regulatory" evidence="7">
    <location>
        <begin position="2"/>
        <end position="122"/>
    </location>
</feature>
<evidence type="ECO:0000256" key="2">
    <source>
        <dbReference type="ARBA" id="ARBA00023015"/>
    </source>
</evidence>
<dbReference type="InterPro" id="IPR058245">
    <property type="entry name" value="NreC/VraR/RcsB-like_REC"/>
</dbReference>
<evidence type="ECO:0000256" key="1">
    <source>
        <dbReference type="ARBA" id="ARBA00022553"/>
    </source>
</evidence>
<dbReference type="InterPro" id="IPR011006">
    <property type="entry name" value="CheY-like_superfamily"/>
</dbReference>
<dbReference type="PROSITE" id="PS50043">
    <property type="entry name" value="HTH_LUXR_2"/>
    <property type="match status" value="1"/>
</dbReference>
<dbReference type="Pfam" id="PF00196">
    <property type="entry name" value="GerE"/>
    <property type="match status" value="1"/>
</dbReference>
<name>A0A1H8ISU9_9ACTN</name>
<evidence type="ECO:0000313" key="8">
    <source>
        <dbReference type="EMBL" id="SEN71215.1"/>
    </source>
</evidence>
<evidence type="ECO:0000256" key="3">
    <source>
        <dbReference type="ARBA" id="ARBA00023125"/>
    </source>
</evidence>
<sequence length="214" mass="23432">MRVMLAEDSALLREGLVRLLKEEGHDVLAAVGDGDALLEAVTRERPDAVVVDVRMPPTHTDEGLRAALELRRRWPEVKVLVLSQYVEKKYATELMSGSIDGVGYLLKDRVAQVGDFLDALDRVGAGGTAFDPEVVRQLLARTSHADPLAQLTARERQVLELMAQGLTNASIAQSLHVSQSAVEKHVNALFDKLALSHTTGYSRRVLAVLRYLGS</sequence>
<dbReference type="PANTHER" id="PTHR43214:SF24">
    <property type="entry name" value="TRANSCRIPTIONAL REGULATORY PROTEIN NARL-RELATED"/>
    <property type="match status" value="1"/>
</dbReference>
<feature type="modified residue" description="4-aspartylphosphate" evidence="5">
    <location>
        <position position="52"/>
    </location>
</feature>
<dbReference type="SMART" id="SM00448">
    <property type="entry name" value="REC"/>
    <property type="match status" value="1"/>
</dbReference>
<organism evidence="8 9">
    <name type="scientific">Nonomuraea pusilla</name>
    <dbReference type="NCBI Taxonomy" id="46177"/>
    <lineage>
        <taxon>Bacteria</taxon>
        <taxon>Bacillati</taxon>
        <taxon>Actinomycetota</taxon>
        <taxon>Actinomycetes</taxon>
        <taxon>Streptosporangiales</taxon>
        <taxon>Streptosporangiaceae</taxon>
        <taxon>Nonomuraea</taxon>
    </lineage>
</organism>
<dbReference type="RefSeq" id="WP_055509393.1">
    <property type="nucleotide sequence ID" value="NZ_BBZG01000006.1"/>
</dbReference>
<proteinExistence type="predicted"/>
<dbReference type="GO" id="GO:0000160">
    <property type="term" value="P:phosphorelay signal transduction system"/>
    <property type="evidence" value="ECO:0007669"/>
    <property type="project" value="InterPro"/>
</dbReference>
<dbReference type="Gene3D" id="3.40.50.2300">
    <property type="match status" value="1"/>
</dbReference>
<evidence type="ECO:0000259" key="7">
    <source>
        <dbReference type="PROSITE" id="PS50110"/>
    </source>
</evidence>
<dbReference type="PROSITE" id="PS50110">
    <property type="entry name" value="RESPONSE_REGULATORY"/>
    <property type="match status" value="1"/>
</dbReference>
<keyword evidence="3" id="KW-0238">DNA-binding</keyword>
<feature type="domain" description="HTH luxR-type" evidence="6">
    <location>
        <begin position="144"/>
        <end position="209"/>
    </location>
</feature>
<evidence type="ECO:0000259" key="6">
    <source>
        <dbReference type="PROSITE" id="PS50043"/>
    </source>
</evidence>
<keyword evidence="1 5" id="KW-0597">Phosphoprotein</keyword>
<dbReference type="InterPro" id="IPR039420">
    <property type="entry name" value="WalR-like"/>
</dbReference>
<evidence type="ECO:0000256" key="4">
    <source>
        <dbReference type="ARBA" id="ARBA00023163"/>
    </source>
</evidence>
<dbReference type="SUPFAM" id="SSF52172">
    <property type="entry name" value="CheY-like"/>
    <property type="match status" value="1"/>
</dbReference>